<protein>
    <submittedName>
        <fullName evidence="1">Uncharacterized protein</fullName>
    </submittedName>
</protein>
<accession>A0A848CKQ9</accession>
<dbReference type="EMBL" id="JABAFY010000052">
    <property type="protein sequence ID" value="NME52947.1"/>
    <property type="molecule type" value="Genomic_DNA"/>
</dbReference>
<dbReference type="Proteomes" id="UP000522333">
    <property type="component" value="Unassembled WGS sequence"/>
</dbReference>
<gene>
    <name evidence="1" type="ORF">HF854_10575</name>
</gene>
<name>A0A848CKQ9_9BACT</name>
<comment type="caution">
    <text evidence="1">The sequence shown here is derived from an EMBL/GenBank/DDBJ whole genome shotgun (WGS) entry which is preliminary data.</text>
</comment>
<sequence length="133" mass="14248">MYNVRKGWPSNAAIDEVLKADTGAVISDGMIVTVTDGKIKPASFTAAAQATDPMCAFVIGHEKVRGTYTGLMHQIVIEVDNAHYAADTYAANDALTAKDGKFAKASAGEKVLGRVLQYDATSGLMRVMWHEAR</sequence>
<dbReference type="RefSeq" id="WP_168936248.1">
    <property type="nucleotide sequence ID" value="NZ_JABAFY010000052.1"/>
</dbReference>
<organism evidence="1 2">
    <name type="scientific">Desulfovibrio piger</name>
    <dbReference type="NCBI Taxonomy" id="901"/>
    <lineage>
        <taxon>Bacteria</taxon>
        <taxon>Pseudomonadati</taxon>
        <taxon>Thermodesulfobacteriota</taxon>
        <taxon>Desulfovibrionia</taxon>
        <taxon>Desulfovibrionales</taxon>
        <taxon>Desulfovibrionaceae</taxon>
        <taxon>Desulfovibrio</taxon>
    </lineage>
</organism>
<reference evidence="1 2" key="1">
    <citation type="submission" date="2020-04" db="EMBL/GenBank/DDBJ databases">
        <authorList>
            <person name="Hitch T.C.A."/>
            <person name="Wylensek D."/>
            <person name="Clavel T."/>
        </authorList>
    </citation>
    <scope>NUCLEOTIDE SEQUENCE [LARGE SCALE GENOMIC DNA]</scope>
    <source>
        <strain evidence="1 2">PG-251-APC-1</strain>
    </source>
</reference>
<evidence type="ECO:0000313" key="1">
    <source>
        <dbReference type="EMBL" id="NME52947.1"/>
    </source>
</evidence>
<evidence type="ECO:0000313" key="2">
    <source>
        <dbReference type="Proteomes" id="UP000522333"/>
    </source>
</evidence>
<proteinExistence type="predicted"/>
<dbReference type="AlphaFoldDB" id="A0A848CKQ9"/>